<accession>A0A1L9RMC5</accession>
<evidence type="ECO:0000256" key="6">
    <source>
        <dbReference type="SAM" id="SignalP"/>
    </source>
</evidence>
<dbReference type="RefSeq" id="XP_040689738.1">
    <property type="nucleotide sequence ID" value="XM_040828174.1"/>
</dbReference>
<feature type="chain" id="PRO_5012724885" description="AA9 family lytic polysaccharide monooxygenase" evidence="6">
    <location>
        <begin position="19"/>
        <end position="223"/>
    </location>
</feature>
<dbReference type="GO" id="GO:0008810">
    <property type="term" value="F:cellulase activity"/>
    <property type="evidence" value="ECO:0007669"/>
    <property type="project" value="UniProtKB-UniRule"/>
</dbReference>
<keyword evidence="6" id="KW-0732">Signal</keyword>
<keyword evidence="5" id="KW-0624">Polysaccharide degradation</keyword>
<organism evidence="8 9">
    <name type="scientific">Aspergillus wentii DTO 134E9</name>
    <dbReference type="NCBI Taxonomy" id="1073089"/>
    <lineage>
        <taxon>Eukaryota</taxon>
        <taxon>Fungi</taxon>
        <taxon>Dikarya</taxon>
        <taxon>Ascomycota</taxon>
        <taxon>Pezizomycotina</taxon>
        <taxon>Eurotiomycetes</taxon>
        <taxon>Eurotiomycetidae</taxon>
        <taxon>Eurotiales</taxon>
        <taxon>Aspergillaceae</taxon>
        <taxon>Aspergillus</taxon>
        <taxon>Aspergillus subgen. Cremei</taxon>
    </lineage>
</organism>
<evidence type="ECO:0000256" key="3">
    <source>
        <dbReference type="ARBA" id="ARBA00022525"/>
    </source>
</evidence>
<keyword evidence="9" id="KW-1185">Reference proteome</keyword>
<dbReference type="PANTHER" id="PTHR33353:SF2">
    <property type="entry name" value="ENDO-BETA-1,4-GLUCANASE D"/>
    <property type="match status" value="1"/>
</dbReference>
<proteinExistence type="predicted"/>
<evidence type="ECO:0000256" key="1">
    <source>
        <dbReference type="ARBA" id="ARBA00001973"/>
    </source>
</evidence>
<gene>
    <name evidence="8" type="ORF">ASPWEDRAFT_110443</name>
</gene>
<dbReference type="OrthoDB" id="3496539at2759"/>
<evidence type="ECO:0000313" key="9">
    <source>
        <dbReference type="Proteomes" id="UP000184383"/>
    </source>
</evidence>
<dbReference type="EMBL" id="KV878212">
    <property type="protein sequence ID" value="OJJ36062.1"/>
    <property type="molecule type" value="Genomic_DNA"/>
</dbReference>
<dbReference type="Proteomes" id="UP000184383">
    <property type="component" value="Unassembled WGS sequence"/>
</dbReference>
<feature type="signal peptide" evidence="6">
    <location>
        <begin position="1"/>
        <end position="18"/>
    </location>
</feature>
<feature type="non-terminal residue" evidence="8">
    <location>
        <position position="223"/>
    </location>
</feature>
<dbReference type="VEuPathDB" id="FungiDB:ASPWEDRAFT_110443"/>
<comment type="cofactor">
    <cofactor evidence="1">
        <name>Cu(2+)</name>
        <dbReference type="ChEBI" id="CHEBI:29036"/>
    </cofactor>
</comment>
<evidence type="ECO:0000313" key="8">
    <source>
        <dbReference type="EMBL" id="OJJ36062.1"/>
    </source>
</evidence>
<dbReference type="GO" id="GO:0005576">
    <property type="term" value="C:extracellular region"/>
    <property type="evidence" value="ECO:0007669"/>
    <property type="project" value="UniProtKB-SubCell"/>
</dbReference>
<comment type="domain">
    <text evidence="5">Has a modular structure: an endo-beta-1,4-glucanase catalytic module at the N-terminus, a linker rich in serines and threonines, and a C-terminal carbohydrate-binding module (CBM).</text>
</comment>
<keyword evidence="3 5" id="KW-0964">Secreted</keyword>
<protein>
    <recommendedName>
        <fullName evidence="5">AA9 family lytic polysaccharide monooxygenase</fullName>
        <ecNumber evidence="5">1.14.99.56</ecNumber>
    </recommendedName>
    <alternativeName>
        <fullName evidence="5">Endo-beta-1,4-glucanase</fullName>
    </alternativeName>
    <alternativeName>
        <fullName evidence="5">Glycosyl hydrolase 61 family protein</fullName>
    </alternativeName>
</protein>
<dbReference type="AlphaFoldDB" id="A0A1L9RMC5"/>
<comment type="function">
    <text evidence="5">Lytic polysaccharide monooxygenase (LMPO) that depolymerizes crystalline and amorphous polysaccharides via the oxidation of scissile alpha- or beta-(1-4)-glycosidic bonds, yielding C1 and/or C4 oxidation products. Catalysis by LPMOs requires the reduction of the active-site copper from Cu(II) to Cu(I) by a reducing agent and H(2)O(2) or O(2) as a cosubstrate.</text>
</comment>
<evidence type="ECO:0000256" key="4">
    <source>
        <dbReference type="ARBA" id="ARBA00023157"/>
    </source>
</evidence>
<dbReference type="GeneID" id="63744022"/>
<dbReference type="EC" id="1.14.99.56" evidence="5"/>
<dbReference type="Gene3D" id="2.70.50.70">
    <property type="match status" value="1"/>
</dbReference>
<dbReference type="STRING" id="1073089.A0A1L9RMC5"/>
<evidence type="ECO:0000256" key="2">
    <source>
        <dbReference type="ARBA" id="ARBA00004613"/>
    </source>
</evidence>
<keyword evidence="5" id="KW-0119">Carbohydrate metabolism</keyword>
<evidence type="ECO:0000259" key="7">
    <source>
        <dbReference type="Pfam" id="PF03443"/>
    </source>
</evidence>
<dbReference type="InterPro" id="IPR005103">
    <property type="entry name" value="AA9_LPMO"/>
</dbReference>
<dbReference type="Pfam" id="PF03443">
    <property type="entry name" value="AA9"/>
    <property type="match status" value="1"/>
</dbReference>
<sequence>MKFNTLLGLSVAATTASACSFSHVIADNHRSNSFEYVRPSNGTNLGRDAYLNADFRCNSGVYSGLNRTKVLQVKAGTEIGFATENNLLNYAAGPLSVYLSKAPTDVRFYDGSGEWFKVHELGPKSFTQQGIEWSSFGVAEVSFTLPEDLPSGQYLLRIEQIGFGDQEGDREFFVNCAQIKVHGHVRRWKKQDTVTIPGIYKGSEAALNYVNGTVVTSYEMPGP</sequence>
<comment type="catalytic activity">
    <reaction evidence="5">
        <text>[(1-&gt;4)-beta-D-glucosyl]n+m + reduced acceptor + O2 = 4-dehydro-beta-D-glucosyl-[(1-&gt;4)-beta-D-glucosyl]n-1 + [(1-&gt;4)-beta-D-glucosyl]m + acceptor + H2O.</text>
        <dbReference type="EC" id="1.14.99.56"/>
    </reaction>
</comment>
<dbReference type="InterPro" id="IPR049892">
    <property type="entry name" value="AA9"/>
</dbReference>
<keyword evidence="4 5" id="KW-1015">Disulfide bond</keyword>
<dbReference type="PROSITE" id="PS51257">
    <property type="entry name" value="PROKAR_LIPOPROTEIN"/>
    <property type="match status" value="1"/>
</dbReference>
<name>A0A1L9RMC5_ASPWE</name>
<dbReference type="GO" id="GO:0030248">
    <property type="term" value="F:cellulose binding"/>
    <property type="evidence" value="ECO:0007669"/>
    <property type="project" value="UniProtKB-UniRule"/>
</dbReference>
<dbReference type="PANTHER" id="PTHR33353">
    <property type="entry name" value="PUTATIVE (AFU_ORTHOLOGUE AFUA_1G12560)-RELATED"/>
    <property type="match status" value="1"/>
</dbReference>
<feature type="domain" description="Auxiliary Activity family 9 catalytic" evidence="7">
    <location>
        <begin position="35"/>
        <end position="209"/>
    </location>
</feature>
<dbReference type="GO" id="GO:0030245">
    <property type="term" value="P:cellulose catabolic process"/>
    <property type="evidence" value="ECO:0007669"/>
    <property type="project" value="UniProtKB-UniRule"/>
</dbReference>
<evidence type="ECO:0000256" key="5">
    <source>
        <dbReference type="RuleBase" id="RU368122"/>
    </source>
</evidence>
<comment type="subcellular location">
    <subcellularLocation>
        <location evidence="2 5">Secreted</location>
    </subcellularLocation>
</comment>
<keyword evidence="5" id="KW-0136">Cellulose degradation</keyword>
<reference evidence="9" key="1">
    <citation type="journal article" date="2017" name="Genome Biol.">
        <title>Comparative genomics reveals high biological diversity and specific adaptations in the industrially and medically important fungal genus Aspergillus.</title>
        <authorList>
            <person name="de Vries R.P."/>
            <person name="Riley R."/>
            <person name="Wiebenga A."/>
            <person name="Aguilar-Osorio G."/>
            <person name="Amillis S."/>
            <person name="Uchima C.A."/>
            <person name="Anderluh G."/>
            <person name="Asadollahi M."/>
            <person name="Askin M."/>
            <person name="Barry K."/>
            <person name="Battaglia E."/>
            <person name="Bayram O."/>
            <person name="Benocci T."/>
            <person name="Braus-Stromeyer S.A."/>
            <person name="Caldana C."/>
            <person name="Canovas D."/>
            <person name="Cerqueira G.C."/>
            <person name="Chen F."/>
            <person name="Chen W."/>
            <person name="Choi C."/>
            <person name="Clum A."/>
            <person name="Dos Santos R.A."/>
            <person name="Damasio A.R."/>
            <person name="Diallinas G."/>
            <person name="Emri T."/>
            <person name="Fekete E."/>
            <person name="Flipphi M."/>
            <person name="Freyberg S."/>
            <person name="Gallo A."/>
            <person name="Gournas C."/>
            <person name="Habgood R."/>
            <person name="Hainaut M."/>
            <person name="Harispe M.L."/>
            <person name="Henrissat B."/>
            <person name="Hilden K.S."/>
            <person name="Hope R."/>
            <person name="Hossain A."/>
            <person name="Karabika E."/>
            <person name="Karaffa L."/>
            <person name="Karanyi Z."/>
            <person name="Krasevec N."/>
            <person name="Kuo A."/>
            <person name="Kusch H."/>
            <person name="LaButti K."/>
            <person name="Lagendijk E.L."/>
            <person name="Lapidus A."/>
            <person name="Levasseur A."/>
            <person name="Lindquist E."/>
            <person name="Lipzen A."/>
            <person name="Logrieco A.F."/>
            <person name="MacCabe A."/>
            <person name="Maekelae M.R."/>
            <person name="Malavazi I."/>
            <person name="Melin P."/>
            <person name="Meyer V."/>
            <person name="Mielnichuk N."/>
            <person name="Miskei M."/>
            <person name="Molnar A.P."/>
            <person name="Mule G."/>
            <person name="Ngan C.Y."/>
            <person name="Orejas M."/>
            <person name="Orosz E."/>
            <person name="Ouedraogo J.P."/>
            <person name="Overkamp K.M."/>
            <person name="Park H.-S."/>
            <person name="Perrone G."/>
            <person name="Piumi F."/>
            <person name="Punt P.J."/>
            <person name="Ram A.F."/>
            <person name="Ramon A."/>
            <person name="Rauscher S."/>
            <person name="Record E."/>
            <person name="Riano-Pachon D.M."/>
            <person name="Robert V."/>
            <person name="Roehrig J."/>
            <person name="Ruller R."/>
            <person name="Salamov A."/>
            <person name="Salih N.S."/>
            <person name="Samson R.A."/>
            <person name="Sandor E."/>
            <person name="Sanguinetti M."/>
            <person name="Schuetze T."/>
            <person name="Sepcic K."/>
            <person name="Shelest E."/>
            <person name="Sherlock G."/>
            <person name="Sophianopoulou V."/>
            <person name="Squina F.M."/>
            <person name="Sun H."/>
            <person name="Susca A."/>
            <person name="Todd R.B."/>
            <person name="Tsang A."/>
            <person name="Unkles S.E."/>
            <person name="van de Wiele N."/>
            <person name="van Rossen-Uffink D."/>
            <person name="Oliveira J.V."/>
            <person name="Vesth T.C."/>
            <person name="Visser J."/>
            <person name="Yu J.-H."/>
            <person name="Zhou M."/>
            <person name="Andersen M.R."/>
            <person name="Archer D.B."/>
            <person name="Baker S.E."/>
            <person name="Benoit I."/>
            <person name="Brakhage A.A."/>
            <person name="Braus G.H."/>
            <person name="Fischer R."/>
            <person name="Frisvad J.C."/>
            <person name="Goldman G.H."/>
            <person name="Houbraken J."/>
            <person name="Oakley B."/>
            <person name="Pocsi I."/>
            <person name="Scazzocchio C."/>
            <person name="Seiboth B."/>
            <person name="vanKuyk P.A."/>
            <person name="Wortman J."/>
            <person name="Dyer P.S."/>
            <person name="Grigoriev I.V."/>
        </authorList>
    </citation>
    <scope>NUCLEOTIDE SEQUENCE [LARGE SCALE GENOMIC DNA]</scope>
    <source>
        <strain evidence="9">DTO 134E9</strain>
    </source>
</reference>